<dbReference type="GO" id="GO:0016791">
    <property type="term" value="F:phosphatase activity"/>
    <property type="evidence" value="ECO:0007669"/>
    <property type="project" value="TreeGrafter"/>
</dbReference>
<evidence type="ECO:0000256" key="2">
    <source>
        <dbReference type="PROSITE-ProRule" id="PRU00169"/>
    </source>
</evidence>
<reference evidence="5" key="1">
    <citation type="submission" date="2020-02" db="EMBL/GenBank/DDBJ databases">
        <authorList>
            <person name="Meier V. D."/>
        </authorList>
    </citation>
    <scope>NUCLEOTIDE SEQUENCE</scope>
    <source>
        <strain evidence="5">AVDCRST_MAG93</strain>
    </source>
</reference>
<gene>
    <name evidence="5" type="ORF">AVDCRST_MAG93-9787</name>
</gene>
<dbReference type="CDD" id="cd17574">
    <property type="entry name" value="REC_OmpR"/>
    <property type="match status" value="1"/>
</dbReference>
<dbReference type="InterPro" id="IPR036457">
    <property type="entry name" value="PPM-type-like_dom_sf"/>
</dbReference>
<proteinExistence type="predicted"/>
<dbReference type="InterPro" id="IPR052016">
    <property type="entry name" value="Bact_Sigma-Reg"/>
</dbReference>
<keyword evidence="1" id="KW-0378">Hydrolase</keyword>
<sequence>MTLRDKTNSPETTVKHVLVVDDDPDINRLLRLRLSSRGYVVAAAASGEEALLHLRGEPVDLLFLDVSMPGISGIDVLEEIRKRELDVAVVMTTAFGSEQVAIEALRTGADDYLRKPFNSSEFQAVLQRTVMRLDLSRQNAALQQELDEKRLQLEVELSRAARVQAELLPTEVPCLPGFELAAHCIPAHEVGGDFYDWRMTSPDTFTLSLCDVMGKGMPAALMMATVRATMRAVIRQNLPATALQYVIMALGDDLVRAEQFVTCFLARLDVRTRQLTFVDAGHGHVFLRRADGSIEALSPRGLPLGVFLDETYEDGTLSFAPGDALILYSDGLVDARPDLNLEPPTIAQYLDGATSAEEMAHRLIALAAVAQPYPDDLTVVVLRCQQQPDSTPILTTN</sequence>
<dbReference type="Gene3D" id="3.40.50.2300">
    <property type="match status" value="1"/>
</dbReference>
<dbReference type="PANTHER" id="PTHR43156">
    <property type="entry name" value="STAGE II SPORULATION PROTEIN E-RELATED"/>
    <property type="match status" value="1"/>
</dbReference>
<feature type="modified residue" description="4-aspartylphosphate" evidence="2">
    <location>
        <position position="65"/>
    </location>
</feature>
<keyword evidence="3" id="KW-0175">Coiled coil</keyword>
<dbReference type="PANTHER" id="PTHR43156:SF2">
    <property type="entry name" value="STAGE II SPORULATION PROTEIN E"/>
    <property type="match status" value="1"/>
</dbReference>
<dbReference type="SMART" id="SM00331">
    <property type="entry name" value="PP2C_SIG"/>
    <property type="match status" value="1"/>
</dbReference>
<dbReference type="EMBL" id="CADCTR010003285">
    <property type="protein sequence ID" value="CAA9392186.1"/>
    <property type="molecule type" value="Genomic_DNA"/>
</dbReference>
<dbReference type="SUPFAM" id="SSF81606">
    <property type="entry name" value="PP2C-like"/>
    <property type="match status" value="1"/>
</dbReference>
<accession>A0A6J4NMZ0</accession>
<dbReference type="InterPro" id="IPR011006">
    <property type="entry name" value="CheY-like_superfamily"/>
</dbReference>
<dbReference type="Pfam" id="PF07228">
    <property type="entry name" value="SpoIIE"/>
    <property type="match status" value="1"/>
</dbReference>
<dbReference type="SUPFAM" id="SSF52172">
    <property type="entry name" value="CheY-like"/>
    <property type="match status" value="1"/>
</dbReference>
<keyword evidence="2" id="KW-0597">Phosphoprotein</keyword>
<dbReference type="Pfam" id="PF00072">
    <property type="entry name" value="Response_reg"/>
    <property type="match status" value="1"/>
</dbReference>
<dbReference type="InterPro" id="IPR001932">
    <property type="entry name" value="PPM-type_phosphatase-like_dom"/>
</dbReference>
<dbReference type="PROSITE" id="PS50110">
    <property type="entry name" value="RESPONSE_REGULATORY"/>
    <property type="match status" value="1"/>
</dbReference>
<organism evidence="5">
    <name type="scientific">uncultured Chloroflexia bacterium</name>
    <dbReference type="NCBI Taxonomy" id="1672391"/>
    <lineage>
        <taxon>Bacteria</taxon>
        <taxon>Bacillati</taxon>
        <taxon>Chloroflexota</taxon>
        <taxon>Chloroflexia</taxon>
        <taxon>environmental samples</taxon>
    </lineage>
</organism>
<dbReference type="SMART" id="SM00448">
    <property type="entry name" value="REC"/>
    <property type="match status" value="1"/>
</dbReference>
<feature type="domain" description="Response regulatory" evidence="4">
    <location>
        <begin position="16"/>
        <end position="130"/>
    </location>
</feature>
<dbReference type="InterPro" id="IPR001789">
    <property type="entry name" value="Sig_transdc_resp-reg_receiver"/>
</dbReference>
<evidence type="ECO:0000259" key="4">
    <source>
        <dbReference type="PROSITE" id="PS50110"/>
    </source>
</evidence>
<dbReference type="AlphaFoldDB" id="A0A6J4NMZ0"/>
<evidence type="ECO:0000256" key="1">
    <source>
        <dbReference type="ARBA" id="ARBA00022801"/>
    </source>
</evidence>
<protein>
    <submittedName>
        <fullName evidence="5">Serine phosphatase RsbU, regulator of sigma subunit</fullName>
    </submittedName>
</protein>
<name>A0A6J4NMZ0_9CHLR</name>
<dbReference type="Gene3D" id="3.60.40.10">
    <property type="entry name" value="PPM-type phosphatase domain"/>
    <property type="match status" value="1"/>
</dbReference>
<evidence type="ECO:0000256" key="3">
    <source>
        <dbReference type="SAM" id="Coils"/>
    </source>
</evidence>
<evidence type="ECO:0000313" key="5">
    <source>
        <dbReference type="EMBL" id="CAA9392186.1"/>
    </source>
</evidence>
<dbReference type="GO" id="GO:0000160">
    <property type="term" value="P:phosphorelay signal transduction system"/>
    <property type="evidence" value="ECO:0007669"/>
    <property type="project" value="InterPro"/>
</dbReference>
<feature type="coiled-coil region" evidence="3">
    <location>
        <begin position="132"/>
        <end position="159"/>
    </location>
</feature>